<proteinExistence type="inferred from homology"/>
<accession>A0ABY7SHI2</accession>
<dbReference type="InterPro" id="IPR006300">
    <property type="entry name" value="FlgB"/>
</dbReference>
<evidence type="ECO:0000313" key="9">
    <source>
        <dbReference type="Proteomes" id="UP001219349"/>
    </source>
</evidence>
<dbReference type="EMBL" id="CP067136">
    <property type="protein sequence ID" value="WCR06463.1"/>
    <property type="molecule type" value="Genomic_DNA"/>
</dbReference>
<evidence type="ECO:0000256" key="3">
    <source>
        <dbReference type="ARBA" id="ARBA00014376"/>
    </source>
</evidence>
<comment type="subcellular location">
    <subcellularLocation>
        <location evidence="1 6">Bacterial flagellum basal body</location>
    </subcellularLocation>
</comment>
<comment type="subunit">
    <text evidence="6">The basal body constitutes a major portion of the flagellar organelle and consists of a number of rings mounted on a central rod.</text>
</comment>
<dbReference type="InterPro" id="IPR001444">
    <property type="entry name" value="Flag_bb_rod_N"/>
</dbReference>
<evidence type="ECO:0000256" key="5">
    <source>
        <dbReference type="ARBA" id="ARBA00024934"/>
    </source>
</evidence>
<keyword evidence="9" id="KW-1185">Reference proteome</keyword>
<gene>
    <name evidence="8" type="ORF">JHX87_13325</name>
</gene>
<dbReference type="NCBIfam" id="NF009270">
    <property type="entry name" value="PRK12627.1"/>
    <property type="match status" value="1"/>
</dbReference>
<reference evidence="8 9" key="1">
    <citation type="submission" date="2021-01" db="EMBL/GenBank/DDBJ databases">
        <title>Biogeographic distribution of Paracoccus.</title>
        <authorList>
            <person name="Hollensteiner J."/>
            <person name="Leineberger J."/>
            <person name="Brinkhoff T."/>
            <person name="Daniel R."/>
        </authorList>
    </citation>
    <scope>NUCLEOTIDE SEQUENCE [LARGE SCALE GENOMIC DNA]</scope>
    <source>
        <strain evidence="8 9">KCTC 22803</strain>
    </source>
</reference>
<evidence type="ECO:0000313" key="8">
    <source>
        <dbReference type="EMBL" id="WCR06463.1"/>
    </source>
</evidence>
<sequence length="129" mass="14414">MFQNIEMMQMARAMGQHVAQRQTVVARNIANADTPGYKAQDLQSFEESYRSAPLQPMRATNSRHIEAPDWSPGAARVLSQQDGISPNGNSVSIEEEMLKAAELKRSFDLSLGIYRSAMNLMRTSIGRRV</sequence>
<dbReference type="Proteomes" id="UP001219349">
    <property type="component" value="Chromosome"/>
</dbReference>
<dbReference type="NCBIfam" id="TIGR01396">
    <property type="entry name" value="FlgB"/>
    <property type="match status" value="1"/>
</dbReference>
<evidence type="ECO:0000256" key="1">
    <source>
        <dbReference type="ARBA" id="ARBA00004117"/>
    </source>
</evidence>
<dbReference type="Pfam" id="PF00460">
    <property type="entry name" value="Flg_bb_rod"/>
    <property type="match status" value="1"/>
</dbReference>
<keyword evidence="4 6" id="KW-0975">Bacterial flagellum</keyword>
<comment type="function">
    <text evidence="5 6">Structural component of flagellum, the bacterial motility apparatus. Part of the rod structure of flagellar basal body.</text>
</comment>
<protein>
    <recommendedName>
        <fullName evidence="3 6">Flagellar basal body rod protein FlgB</fullName>
    </recommendedName>
</protein>
<dbReference type="PIRSF" id="PIRSF002889">
    <property type="entry name" value="Rod_FlgB"/>
    <property type="match status" value="1"/>
</dbReference>
<organism evidence="8 9">
    <name type="scientific">Paracoccus fistulariae</name>
    <dbReference type="NCBI Taxonomy" id="658446"/>
    <lineage>
        <taxon>Bacteria</taxon>
        <taxon>Pseudomonadati</taxon>
        <taxon>Pseudomonadota</taxon>
        <taxon>Alphaproteobacteria</taxon>
        <taxon>Rhodobacterales</taxon>
        <taxon>Paracoccaceae</taxon>
        <taxon>Paracoccus</taxon>
    </lineage>
</organism>
<comment type="similarity">
    <text evidence="2 6">Belongs to the flagella basal body rod proteins family.</text>
</comment>
<evidence type="ECO:0000256" key="4">
    <source>
        <dbReference type="ARBA" id="ARBA00023143"/>
    </source>
</evidence>
<name>A0ABY7SHI2_9RHOB</name>
<evidence type="ECO:0000256" key="6">
    <source>
        <dbReference type="PIRNR" id="PIRNR002889"/>
    </source>
</evidence>
<evidence type="ECO:0000259" key="7">
    <source>
        <dbReference type="Pfam" id="PF00460"/>
    </source>
</evidence>
<evidence type="ECO:0000256" key="2">
    <source>
        <dbReference type="ARBA" id="ARBA00009677"/>
    </source>
</evidence>
<dbReference type="RefSeq" id="WP_271884205.1">
    <property type="nucleotide sequence ID" value="NZ_CP067136.1"/>
</dbReference>
<feature type="domain" description="Flagellar basal body rod protein N-terminal" evidence="7">
    <location>
        <begin position="19"/>
        <end position="38"/>
    </location>
</feature>